<protein>
    <recommendedName>
        <fullName evidence="11">SAM-dependent MTase RsmB/NOP-type domain-containing protein</fullName>
    </recommendedName>
</protein>
<feature type="region of interest" description="Disordered" evidence="10">
    <location>
        <begin position="374"/>
        <end position="601"/>
    </location>
</feature>
<dbReference type="InterPro" id="IPR001678">
    <property type="entry name" value="MeTrfase_RsmB-F_NOP2_dom"/>
</dbReference>
<dbReference type="EMBL" id="MPUH01000342">
    <property type="protein sequence ID" value="OMJ82378.1"/>
    <property type="molecule type" value="Genomic_DNA"/>
</dbReference>
<organism evidence="12 13">
    <name type="scientific">Stentor coeruleus</name>
    <dbReference type="NCBI Taxonomy" id="5963"/>
    <lineage>
        <taxon>Eukaryota</taxon>
        <taxon>Sar</taxon>
        <taxon>Alveolata</taxon>
        <taxon>Ciliophora</taxon>
        <taxon>Postciliodesmatophora</taxon>
        <taxon>Heterotrichea</taxon>
        <taxon>Heterotrichida</taxon>
        <taxon>Stentoridae</taxon>
        <taxon>Stentor</taxon>
    </lineage>
</organism>
<dbReference type="SUPFAM" id="SSF53335">
    <property type="entry name" value="S-adenosyl-L-methionine-dependent methyltransferases"/>
    <property type="match status" value="1"/>
</dbReference>
<evidence type="ECO:0000256" key="6">
    <source>
        <dbReference type="ARBA" id="ARBA00022691"/>
    </source>
</evidence>
<feature type="domain" description="SAM-dependent MTase RsmB/NOP-type" evidence="11">
    <location>
        <begin position="81"/>
        <end position="368"/>
    </location>
</feature>
<dbReference type="PRINTS" id="PR02012">
    <property type="entry name" value="RCMTNOP2"/>
</dbReference>
<dbReference type="PANTHER" id="PTHR22807:SF30">
    <property type="entry name" value="28S RRNA (CYTOSINE(4447)-C(5))-METHYLTRANSFERASE-RELATED"/>
    <property type="match status" value="1"/>
</dbReference>
<keyword evidence="8" id="KW-0539">Nucleus</keyword>
<feature type="compositionally biased region" description="Basic and acidic residues" evidence="10">
    <location>
        <begin position="404"/>
        <end position="502"/>
    </location>
</feature>
<reference evidence="12 13" key="1">
    <citation type="submission" date="2016-11" db="EMBL/GenBank/DDBJ databases">
        <title>The macronuclear genome of Stentor coeruleus: a giant cell with tiny introns.</title>
        <authorList>
            <person name="Slabodnick M."/>
            <person name="Ruby J.G."/>
            <person name="Reiff S.B."/>
            <person name="Swart E.C."/>
            <person name="Gosai S."/>
            <person name="Prabakaran S."/>
            <person name="Witkowska E."/>
            <person name="Larue G.E."/>
            <person name="Fisher S."/>
            <person name="Freeman R.M."/>
            <person name="Gunawardena J."/>
            <person name="Chu W."/>
            <person name="Stover N.A."/>
            <person name="Gregory B.D."/>
            <person name="Nowacki M."/>
            <person name="Derisi J."/>
            <person name="Roy S.W."/>
            <person name="Marshall W.F."/>
            <person name="Sood P."/>
        </authorList>
    </citation>
    <scope>NUCLEOTIDE SEQUENCE [LARGE SCALE GENOMIC DNA]</scope>
    <source>
        <strain evidence="12">WM001</strain>
    </source>
</reference>
<feature type="binding site" evidence="9">
    <location>
        <position position="224"/>
    </location>
    <ligand>
        <name>S-adenosyl-L-methionine</name>
        <dbReference type="ChEBI" id="CHEBI:59789"/>
    </ligand>
</feature>
<accession>A0A1R2C041</accession>
<dbReference type="PROSITE" id="PS51686">
    <property type="entry name" value="SAM_MT_RSMB_NOP"/>
    <property type="match status" value="1"/>
</dbReference>
<keyword evidence="7 9" id="KW-0694">RNA-binding</keyword>
<dbReference type="PROSITE" id="PS01153">
    <property type="entry name" value="NOL1_NOP2_SUN"/>
    <property type="match status" value="1"/>
</dbReference>
<sequence length="601" mass="68003">MEEDISIHVDDSHAQADLGLMHMKLQEVVQILTNYKSQPQEKSRAAYLDELTDLVSKYYEYNQELAEYLVSLFPPSELVNFLEASQAPRPMIIRTNTLRTKRRELAQSLIQKGVNLDPAGDWNKVGLKIIDSQVPIGATTEYLAGQYMLQSASSFLPVMALAPKPGEKILDLCAAPGGKTTHIGQIMKNQGIIVANEFNPDRCASIKGNIHRMGLSNVVITNYDGRKIGKHIAGFDRALVDAPCSGLGVIWKDPSVKAMRTLKDIKRNAHIQKELLLSAIDVVSANSSTGGYIVYSTCSISVEENEEVVNYALKNRKVKVVDTGLSIGEPGLHKFRGKIYHPSLVNCKRIYPHVYNMEGFFIAKLKKIENFVPDEASKPHTGEKREKAWKVKRREHEEEEEMEKEWKKNLKEKRGSKEVKMKKGQEKGDEEKEKEEKGKEKKGDFKKNEGNEDKKKLGGIKVDEKNKKGNKEEEQKRGRTKSLETGKERKKENDTPVKEKVMKKSLSQEPALTKESKNAKKDMKSKPEIKGKKKSEEDFVEKPQKTTKKVKKVEKDDENVITDLKQALSTSKQGKKFVTPELPEKRAKKSSKTPEKKMKKS</sequence>
<feature type="binding site" evidence="9">
    <location>
        <position position="197"/>
    </location>
    <ligand>
        <name>S-adenosyl-L-methionine</name>
        <dbReference type="ChEBI" id="CHEBI:59789"/>
    </ligand>
</feature>
<dbReference type="InterPro" id="IPR023267">
    <property type="entry name" value="RCMT"/>
</dbReference>
<proteinExistence type="inferred from homology"/>
<keyword evidence="6 9" id="KW-0949">S-adenosyl-L-methionine</keyword>
<feature type="active site" description="Nucleophile" evidence="9">
    <location>
        <position position="298"/>
    </location>
</feature>
<dbReference type="InterPro" id="IPR018314">
    <property type="entry name" value="RsmB/NOL1/NOP2-like_CS"/>
</dbReference>
<keyword evidence="13" id="KW-1185">Reference proteome</keyword>
<dbReference type="CDD" id="cd02440">
    <property type="entry name" value="AdoMet_MTases"/>
    <property type="match status" value="1"/>
</dbReference>
<evidence type="ECO:0000259" key="11">
    <source>
        <dbReference type="PROSITE" id="PS51686"/>
    </source>
</evidence>
<dbReference type="GO" id="GO:0070475">
    <property type="term" value="P:rRNA base methylation"/>
    <property type="evidence" value="ECO:0007669"/>
    <property type="project" value="TreeGrafter"/>
</dbReference>
<dbReference type="OrthoDB" id="427002at2759"/>
<gene>
    <name evidence="12" type="ORF">SteCoe_16914</name>
</gene>
<keyword evidence="4 9" id="KW-0489">Methyltransferase</keyword>
<keyword evidence="3" id="KW-0690">Ribosome biogenesis</keyword>
<dbReference type="InterPro" id="IPR049560">
    <property type="entry name" value="MeTrfase_RsmB-F_NOP2_cat"/>
</dbReference>
<dbReference type="InterPro" id="IPR023273">
    <property type="entry name" value="RCMT_NOP2"/>
</dbReference>
<dbReference type="Gene3D" id="3.40.50.150">
    <property type="entry name" value="Vaccinia Virus protein VP39"/>
    <property type="match status" value="1"/>
</dbReference>
<evidence type="ECO:0000256" key="4">
    <source>
        <dbReference type="ARBA" id="ARBA00022603"/>
    </source>
</evidence>
<evidence type="ECO:0000256" key="2">
    <source>
        <dbReference type="ARBA" id="ARBA00007494"/>
    </source>
</evidence>
<feature type="binding site" evidence="9">
    <location>
        <position position="241"/>
    </location>
    <ligand>
        <name>S-adenosyl-L-methionine</name>
        <dbReference type="ChEBI" id="CHEBI:59789"/>
    </ligand>
</feature>
<evidence type="ECO:0000313" key="12">
    <source>
        <dbReference type="EMBL" id="OMJ82378.1"/>
    </source>
</evidence>
<dbReference type="GO" id="GO:0003723">
    <property type="term" value="F:RNA binding"/>
    <property type="evidence" value="ECO:0007669"/>
    <property type="project" value="UniProtKB-UniRule"/>
</dbReference>
<evidence type="ECO:0000256" key="8">
    <source>
        <dbReference type="ARBA" id="ARBA00023242"/>
    </source>
</evidence>
<evidence type="ECO:0000256" key="3">
    <source>
        <dbReference type="ARBA" id="ARBA00022517"/>
    </source>
</evidence>
<dbReference type="Pfam" id="PF01189">
    <property type="entry name" value="Methyltr_RsmB-F"/>
    <property type="match status" value="1"/>
</dbReference>
<evidence type="ECO:0000313" key="13">
    <source>
        <dbReference type="Proteomes" id="UP000187209"/>
    </source>
</evidence>
<feature type="compositionally biased region" description="Basic and acidic residues" evidence="10">
    <location>
        <begin position="512"/>
        <end position="544"/>
    </location>
</feature>
<name>A0A1R2C041_9CILI</name>
<dbReference type="PANTHER" id="PTHR22807">
    <property type="entry name" value="NOP2 YEAST -RELATED NOL1/NOP2/FMU SUN DOMAIN-CONTAINING"/>
    <property type="match status" value="1"/>
</dbReference>
<dbReference type="InterPro" id="IPR011023">
    <property type="entry name" value="Nop2p"/>
</dbReference>
<dbReference type="FunFam" id="3.30.70.1170:FF:000001">
    <property type="entry name" value="Ribosomal RNA methyltransferase Nop2"/>
    <property type="match status" value="1"/>
</dbReference>
<evidence type="ECO:0000256" key="9">
    <source>
        <dbReference type="PROSITE-ProRule" id="PRU01023"/>
    </source>
</evidence>
<evidence type="ECO:0000256" key="10">
    <source>
        <dbReference type="SAM" id="MobiDB-lite"/>
    </source>
</evidence>
<feature type="binding site" evidence="9">
    <location>
        <begin position="173"/>
        <end position="179"/>
    </location>
    <ligand>
        <name>S-adenosyl-L-methionine</name>
        <dbReference type="ChEBI" id="CHEBI:59789"/>
    </ligand>
</feature>
<dbReference type="Gene3D" id="3.30.70.1170">
    <property type="entry name" value="Sun protein, domain 3"/>
    <property type="match status" value="1"/>
</dbReference>
<dbReference type="GO" id="GO:0000470">
    <property type="term" value="P:maturation of LSU-rRNA"/>
    <property type="evidence" value="ECO:0007669"/>
    <property type="project" value="TreeGrafter"/>
</dbReference>
<dbReference type="Proteomes" id="UP000187209">
    <property type="component" value="Unassembled WGS sequence"/>
</dbReference>
<dbReference type="AlphaFoldDB" id="A0A1R2C041"/>
<dbReference type="GO" id="GO:0005730">
    <property type="term" value="C:nucleolus"/>
    <property type="evidence" value="ECO:0007669"/>
    <property type="project" value="UniProtKB-SubCell"/>
</dbReference>
<feature type="compositionally biased region" description="Basic and acidic residues" evidence="10">
    <location>
        <begin position="592"/>
        <end position="601"/>
    </location>
</feature>
<evidence type="ECO:0000256" key="1">
    <source>
        <dbReference type="ARBA" id="ARBA00004604"/>
    </source>
</evidence>
<comment type="subcellular location">
    <subcellularLocation>
        <location evidence="1">Nucleus</location>
        <location evidence="1">Nucleolus</location>
    </subcellularLocation>
</comment>
<comment type="caution">
    <text evidence="12">The sequence shown here is derived from an EMBL/GenBank/DDBJ whole genome shotgun (WGS) entry which is preliminary data.</text>
</comment>
<evidence type="ECO:0000256" key="5">
    <source>
        <dbReference type="ARBA" id="ARBA00022679"/>
    </source>
</evidence>
<dbReference type="NCBIfam" id="TIGR00446">
    <property type="entry name" value="nop2p"/>
    <property type="match status" value="1"/>
</dbReference>
<comment type="similarity">
    <text evidence="2 9">Belongs to the class I-like SAM-binding methyltransferase superfamily. RsmB/NOP family.</text>
</comment>
<dbReference type="InterPro" id="IPR029063">
    <property type="entry name" value="SAM-dependent_MTases_sf"/>
</dbReference>
<keyword evidence="5 9" id="KW-0808">Transferase</keyword>
<evidence type="ECO:0000256" key="7">
    <source>
        <dbReference type="ARBA" id="ARBA00022884"/>
    </source>
</evidence>
<feature type="compositionally biased region" description="Basic and acidic residues" evidence="10">
    <location>
        <begin position="375"/>
        <end position="389"/>
    </location>
</feature>
<dbReference type="GO" id="GO:0009383">
    <property type="term" value="F:rRNA (cytosine-C5-)-methyltransferase activity"/>
    <property type="evidence" value="ECO:0007669"/>
    <property type="project" value="TreeGrafter"/>
</dbReference>
<dbReference type="PRINTS" id="PR02008">
    <property type="entry name" value="RCMTFAMILY"/>
</dbReference>